<name>A0A6M1S065_9HYPH</name>
<proteinExistence type="predicted"/>
<protein>
    <submittedName>
        <fullName evidence="2">Uncharacterized protein</fullName>
    </submittedName>
</protein>
<organism evidence="2 3">
    <name type="scientific">Rhizobium daejeonense</name>
    <dbReference type="NCBI Taxonomy" id="240521"/>
    <lineage>
        <taxon>Bacteria</taxon>
        <taxon>Pseudomonadati</taxon>
        <taxon>Pseudomonadota</taxon>
        <taxon>Alphaproteobacteria</taxon>
        <taxon>Hyphomicrobiales</taxon>
        <taxon>Rhizobiaceae</taxon>
        <taxon>Rhizobium/Agrobacterium group</taxon>
        <taxon>Rhizobium</taxon>
    </lineage>
</organism>
<dbReference type="AlphaFoldDB" id="A0A6M1S065"/>
<evidence type="ECO:0000256" key="1">
    <source>
        <dbReference type="SAM" id="MobiDB-lite"/>
    </source>
</evidence>
<comment type="caution">
    <text evidence="2">The sequence shown here is derived from an EMBL/GenBank/DDBJ whole genome shotgun (WGS) entry which is preliminary data.</text>
</comment>
<feature type="region of interest" description="Disordered" evidence="1">
    <location>
        <begin position="26"/>
        <end position="75"/>
    </location>
</feature>
<dbReference type="EMBL" id="JAAKZH010000003">
    <property type="protein sequence ID" value="NGO64515.1"/>
    <property type="molecule type" value="Genomic_DNA"/>
</dbReference>
<accession>A0A6M1S065</accession>
<gene>
    <name evidence="2" type="ORF">G6N76_12650</name>
</gene>
<sequence>MTKPDALAGVGVSSAAVSFPGLGDVILSNASGNGPDGDETASGTEINDGDADDLPAGSPTLSVAEDGTYSVGIHA</sequence>
<dbReference type="RefSeq" id="WP_163904772.1">
    <property type="nucleotide sequence ID" value="NZ_CP048427.1"/>
</dbReference>
<reference evidence="2 3" key="1">
    <citation type="submission" date="2020-02" db="EMBL/GenBank/DDBJ databases">
        <title>Genome sequence of the type strain CCBAU10050 of Rhizobium daejeonense.</title>
        <authorList>
            <person name="Gao J."/>
            <person name="Sun J."/>
        </authorList>
    </citation>
    <scope>NUCLEOTIDE SEQUENCE [LARGE SCALE GENOMIC DNA]</scope>
    <source>
        <strain evidence="2 3">CCBAU10050</strain>
    </source>
</reference>
<evidence type="ECO:0000313" key="2">
    <source>
        <dbReference type="EMBL" id="NGO64515.1"/>
    </source>
</evidence>
<evidence type="ECO:0000313" key="3">
    <source>
        <dbReference type="Proteomes" id="UP000477849"/>
    </source>
</evidence>
<dbReference type="Proteomes" id="UP000477849">
    <property type="component" value="Unassembled WGS sequence"/>
</dbReference>
<keyword evidence="3" id="KW-1185">Reference proteome</keyword>